<dbReference type="AlphaFoldDB" id="A0A8K0GXA2"/>
<evidence type="ECO:0000313" key="1">
    <source>
        <dbReference type="EMBL" id="KAF3437980.1"/>
    </source>
</evidence>
<proteinExistence type="predicted"/>
<reference evidence="1" key="1">
    <citation type="submission" date="2020-03" db="EMBL/GenBank/DDBJ databases">
        <title>A high-quality chromosome-level genome assembly of a woody plant with both climbing and erect habits, Rhamnella rubrinervis.</title>
        <authorList>
            <person name="Lu Z."/>
            <person name="Yang Y."/>
            <person name="Zhu X."/>
            <person name="Sun Y."/>
        </authorList>
    </citation>
    <scope>NUCLEOTIDE SEQUENCE</scope>
    <source>
        <strain evidence="1">BYM</strain>
        <tissue evidence="1">Leaf</tissue>
    </source>
</reference>
<protein>
    <submittedName>
        <fullName evidence="1">Uncharacterized protein</fullName>
    </submittedName>
</protein>
<sequence>MGKGSNGKAEEGGSLLCLLDLEAAKIQQSPKSSRLFTVSYVKSSRVSTIGFGTGTRRDRLGSSDPTIGFGTGIRRVRLRSRDSTVGFGIRTRASDSTIGFGN</sequence>
<name>A0A8K0GXA2_9ROSA</name>
<accession>A0A8K0GXA2</accession>
<organism evidence="1 2">
    <name type="scientific">Rhamnella rubrinervis</name>
    <dbReference type="NCBI Taxonomy" id="2594499"/>
    <lineage>
        <taxon>Eukaryota</taxon>
        <taxon>Viridiplantae</taxon>
        <taxon>Streptophyta</taxon>
        <taxon>Embryophyta</taxon>
        <taxon>Tracheophyta</taxon>
        <taxon>Spermatophyta</taxon>
        <taxon>Magnoliopsida</taxon>
        <taxon>eudicotyledons</taxon>
        <taxon>Gunneridae</taxon>
        <taxon>Pentapetalae</taxon>
        <taxon>rosids</taxon>
        <taxon>fabids</taxon>
        <taxon>Rosales</taxon>
        <taxon>Rhamnaceae</taxon>
        <taxon>rhamnoid group</taxon>
        <taxon>Rhamneae</taxon>
        <taxon>Rhamnella</taxon>
    </lineage>
</organism>
<keyword evidence="2" id="KW-1185">Reference proteome</keyword>
<gene>
    <name evidence="1" type="ORF">FNV43_RR20736</name>
</gene>
<dbReference type="EMBL" id="VOIH02000009">
    <property type="protein sequence ID" value="KAF3437980.1"/>
    <property type="molecule type" value="Genomic_DNA"/>
</dbReference>
<dbReference type="Proteomes" id="UP000796880">
    <property type="component" value="Unassembled WGS sequence"/>
</dbReference>
<comment type="caution">
    <text evidence="1">The sequence shown here is derived from an EMBL/GenBank/DDBJ whole genome shotgun (WGS) entry which is preliminary data.</text>
</comment>
<evidence type="ECO:0000313" key="2">
    <source>
        <dbReference type="Proteomes" id="UP000796880"/>
    </source>
</evidence>